<dbReference type="Proteomes" id="UP000659654">
    <property type="component" value="Unassembled WGS sequence"/>
</dbReference>
<feature type="region of interest" description="Disordered" evidence="1">
    <location>
        <begin position="28"/>
        <end position="57"/>
    </location>
</feature>
<keyword evidence="3" id="KW-1185">Reference proteome</keyword>
<dbReference type="EMBL" id="CAJFDI010000002">
    <property type="protein sequence ID" value="CAD5217907.1"/>
    <property type="molecule type" value="Genomic_DNA"/>
</dbReference>
<evidence type="ECO:0000313" key="3">
    <source>
        <dbReference type="Proteomes" id="UP000659654"/>
    </source>
</evidence>
<reference evidence="2" key="1">
    <citation type="submission" date="2020-09" db="EMBL/GenBank/DDBJ databases">
        <authorList>
            <person name="Kikuchi T."/>
        </authorList>
    </citation>
    <scope>NUCLEOTIDE SEQUENCE</scope>
    <source>
        <strain evidence="2">Ka4C1</strain>
    </source>
</reference>
<dbReference type="EMBL" id="CAJFCV020000002">
    <property type="protein sequence ID" value="CAG9101990.1"/>
    <property type="molecule type" value="Genomic_DNA"/>
</dbReference>
<comment type="caution">
    <text evidence="2">The sequence shown here is derived from an EMBL/GenBank/DDBJ whole genome shotgun (WGS) entry which is preliminary data.</text>
</comment>
<proteinExistence type="predicted"/>
<name>A0A811KR01_BURXY</name>
<accession>A0A811KR01</accession>
<dbReference type="AlphaFoldDB" id="A0A811KR01"/>
<protein>
    <submittedName>
        <fullName evidence="2">(pine wood nematode) hypothetical protein</fullName>
    </submittedName>
</protein>
<sequence length="87" mass="9799">MVYGISYEKTSGEKNFVNLGPARFANERTERQRISVPSIGDDPRTETNSQPCLSNPGDQELDLLPSDERLSKNHWCFVCGMCTTDDE</sequence>
<evidence type="ECO:0000256" key="1">
    <source>
        <dbReference type="SAM" id="MobiDB-lite"/>
    </source>
</evidence>
<evidence type="ECO:0000313" key="2">
    <source>
        <dbReference type="EMBL" id="CAD5217907.1"/>
    </source>
</evidence>
<gene>
    <name evidence="2" type="ORF">BXYJ_LOCUS5300</name>
</gene>
<organism evidence="2 3">
    <name type="scientific">Bursaphelenchus xylophilus</name>
    <name type="common">Pinewood nematode worm</name>
    <name type="synonym">Aphelenchoides xylophilus</name>
    <dbReference type="NCBI Taxonomy" id="6326"/>
    <lineage>
        <taxon>Eukaryota</taxon>
        <taxon>Metazoa</taxon>
        <taxon>Ecdysozoa</taxon>
        <taxon>Nematoda</taxon>
        <taxon>Chromadorea</taxon>
        <taxon>Rhabditida</taxon>
        <taxon>Tylenchina</taxon>
        <taxon>Tylenchomorpha</taxon>
        <taxon>Aphelenchoidea</taxon>
        <taxon>Aphelenchoididae</taxon>
        <taxon>Bursaphelenchus</taxon>
    </lineage>
</organism>
<feature type="compositionally biased region" description="Polar residues" evidence="1">
    <location>
        <begin position="46"/>
        <end position="57"/>
    </location>
</feature>
<dbReference type="Proteomes" id="UP000582659">
    <property type="component" value="Unassembled WGS sequence"/>
</dbReference>